<feature type="region of interest" description="Disordered" evidence="1">
    <location>
        <begin position="1"/>
        <end position="42"/>
    </location>
</feature>
<evidence type="ECO:0000313" key="3">
    <source>
        <dbReference type="EMBL" id="KAI5391039.1"/>
    </source>
</evidence>
<dbReference type="Proteomes" id="UP001058974">
    <property type="component" value="Chromosome 7"/>
</dbReference>
<keyword evidence="4" id="KW-1185">Reference proteome</keyword>
<keyword evidence="2" id="KW-0472">Membrane</keyword>
<accession>A0A9D4VY43</accession>
<dbReference type="PANTHER" id="PTHR34189:SF18">
    <property type="entry name" value="SERINE_THREONINE-KINASE RLCKVII PROTEIN"/>
    <property type="match status" value="1"/>
</dbReference>
<proteinExistence type="predicted"/>
<protein>
    <recommendedName>
        <fullName evidence="5">Transmembrane protein</fullName>
    </recommendedName>
</protein>
<evidence type="ECO:0000256" key="2">
    <source>
        <dbReference type="SAM" id="Phobius"/>
    </source>
</evidence>
<feature type="compositionally biased region" description="Polar residues" evidence="1">
    <location>
        <begin position="1"/>
        <end position="16"/>
    </location>
</feature>
<name>A0A9D4VY43_PEA</name>
<dbReference type="EMBL" id="JAMSHJ010000007">
    <property type="protein sequence ID" value="KAI5391039.1"/>
    <property type="molecule type" value="Genomic_DNA"/>
</dbReference>
<feature type="region of interest" description="Disordered" evidence="1">
    <location>
        <begin position="145"/>
        <end position="168"/>
    </location>
</feature>
<feature type="transmembrane region" description="Helical" evidence="2">
    <location>
        <begin position="73"/>
        <end position="91"/>
    </location>
</feature>
<evidence type="ECO:0008006" key="5">
    <source>
        <dbReference type="Google" id="ProtNLM"/>
    </source>
</evidence>
<keyword evidence="2" id="KW-0812">Transmembrane</keyword>
<keyword evidence="2" id="KW-1133">Transmembrane helix</keyword>
<evidence type="ECO:0000256" key="1">
    <source>
        <dbReference type="SAM" id="MobiDB-lite"/>
    </source>
</evidence>
<comment type="caution">
    <text evidence="3">The sequence shown here is derived from an EMBL/GenBank/DDBJ whole genome shotgun (WGS) entry which is preliminary data.</text>
</comment>
<dbReference type="Gramene" id="Psat07G0605200-T1">
    <property type="protein sequence ID" value="KAI5391039.1"/>
    <property type="gene ID" value="KIW84_076052"/>
</dbReference>
<gene>
    <name evidence="3" type="ORF">KIW84_076052</name>
</gene>
<reference evidence="3 4" key="1">
    <citation type="journal article" date="2022" name="Nat. Genet.">
        <title>Improved pea reference genome and pan-genome highlight genomic features and evolutionary characteristics.</title>
        <authorList>
            <person name="Yang T."/>
            <person name="Liu R."/>
            <person name="Luo Y."/>
            <person name="Hu S."/>
            <person name="Wang D."/>
            <person name="Wang C."/>
            <person name="Pandey M.K."/>
            <person name="Ge S."/>
            <person name="Xu Q."/>
            <person name="Li N."/>
            <person name="Li G."/>
            <person name="Huang Y."/>
            <person name="Saxena R.K."/>
            <person name="Ji Y."/>
            <person name="Li M."/>
            <person name="Yan X."/>
            <person name="He Y."/>
            <person name="Liu Y."/>
            <person name="Wang X."/>
            <person name="Xiang C."/>
            <person name="Varshney R.K."/>
            <person name="Ding H."/>
            <person name="Gao S."/>
            <person name="Zong X."/>
        </authorList>
    </citation>
    <scope>NUCLEOTIDE SEQUENCE [LARGE SCALE GENOMIC DNA]</scope>
    <source>
        <strain evidence="3 4">cv. Zhongwan 6</strain>
    </source>
</reference>
<evidence type="ECO:0000313" key="4">
    <source>
        <dbReference type="Proteomes" id="UP001058974"/>
    </source>
</evidence>
<dbReference type="OrthoDB" id="1191655at2759"/>
<dbReference type="AlphaFoldDB" id="A0A9D4VY43"/>
<sequence>MFFEMQQRSSTSNARCSTDDHRAINIGAEQQQNTKRRRSADDDSVDVLPVYHVRTVAGRRDVSRPRSPPADKMIHVIPLLVLLCLFTLWWFSFPVDLEFKDGRITTIRQMDTPVSNDHTRFDLTILAVAASSPIPSIHPDLSGEKEMYFPPTNSPTQEPFSLVKEKND</sequence>
<dbReference type="PANTHER" id="PTHR34189">
    <property type="entry name" value="TRANSMEMBRANE PROTEIN"/>
    <property type="match status" value="1"/>
</dbReference>
<organism evidence="3 4">
    <name type="scientific">Pisum sativum</name>
    <name type="common">Garden pea</name>
    <name type="synonym">Lathyrus oleraceus</name>
    <dbReference type="NCBI Taxonomy" id="3888"/>
    <lineage>
        <taxon>Eukaryota</taxon>
        <taxon>Viridiplantae</taxon>
        <taxon>Streptophyta</taxon>
        <taxon>Embryophyta</taxon>
        <taxon>Tracheophyta</taxon>
        <taxon>Spermatophyta</taxon>
        <taxon>Magnoliopsida</taxon>
        <taxon>eudicotyledons</taxon>
        <taxon>Gunneridae</taxon>
        <taxon>Pentapetalae</taxon>
        <taxon>rosids</taxon>
        <taxon>fabids</taxon>
        <taxon>Fabales</taxon>
        <taxon>Fabaceae</taxon>
        <taxon>Papilionoideae</taxon>
        <taxon>50 kb inversion clade</taxon>
        <taxon>NPAAA clade</taxon>
        <taxon>Hologalegina</taxon>
        <taxon>IRL clade</taxon>
        <taxon>Fabeae</taxon>
        <taxon>Lathyrus</taxon>
    </lineage>
</organism>